<name>A0A5C4VJV4_9ACTN</name>
<dbReference type="GO" id="GO:0006355">
    <property type="term" value="P:regulation of DNA-templated transcription"/>
    <property type="evidence" value="ECO:0007669"/>
    <property type="project" value="InterPro"/>
</dbReference>
<dbReference type="InterPro" id="IPR001867">
    <property type="entry name" value="OmpR/PhoB-type_DNA-bd"/>
</dbReference>
<dbReference type="Pfam" id="PF00931">
    <property type="entry name" value="NB-ARC"/>
    <property type="match status" value="1"/>
</dbReference>
<dbReference type="PRINTS" id="PR00364">
    <property type="entry name" value="DISEASERSIST"/>
</dbReference>
<dbReference type="SMART" id="SM00862">
    <property type="entry name" value="Trans_reg_C"/>
    <property type="match status" value="1"/>
</dbReference>
<dbReference type="Gene3D" id="3.40.50.300">
    <property type="entry name" value="P-loop containing nucleotide triphosphate hydrolases"/>
    <property type="match status" value="1"/>
</dbReference>
<dbReference type="Pfam" id="PF25872">
    <property type="entry name" value="HTH_77"/>
    <property type="match status" value="1"/>
</dbReference>
<dbReference type="GO" id="GO:0000160">
    <property type="term" value="P:phosphorelay signal transduction system"/>
    <property type="evidence" value="ECO:0007669"/>
    <property type="project" value="InterPro"/>
</dbReference>
<dbReference type="InterPro" id="IPR002182">
    <property type="entry name" value="NB-ARC"/>
</dbReference>
<comment type="similarity">
    <text evidence="1">Belongs to the AfsR/DnrI/RedD regulatory family.</text>
</comment>
<evidence type="ECO:0000313" key="4">
    <source>
        <dbReference type="Proteomes" id="UP000312512"/>
    </source>
</evidence>
<dbReference type="OrthoDB" id="3194665at2"/>
<accession>A0A5C4VJV4</accession>
<reference evidence="3 4" key="1">
    <citation type="submission" date="2019-10" db="EMBL/GenBank/DDBJ databases">
        <title>Nonomuraea sp. nov., isolated from Phyllanthus amarus.</title>
        <authorList>
            <person name="Klykleung N."/>
            <person name="Tanasupawat S."/>
        </authorList>
    </citation>
    <scope>NUCLEOTIDE SEQUENCE [LARGE SCALE GENOMIC DNA]</scope>
    <source>
        <strain evidence="3 4">PA1-10</strain>
    </source>
</reference>
<dbReference type="CDD" id="cd15831">
    <property type="entry name" value="BTAD"/>
    <property type="match status" value="1"/>
</dbReference>
<dbReference type="Proteomes" id="UP000312512">
    <property type="component" value="Unassembled WGS sequence"/>
</dbReference>
<dbReference type="Pfam" id="PF03704">
    <property type="entry name" value="BTAD"/>
    <property type="match status" value="1"/>
</dbReference>
<dbReference type="GO" id="GO:0043531">
    <property type="term" value="F:ADP binding"/>
    <property type="evidence" value="ECO:0007669"/>
    <property type="project" value="InterPro"/>
</dbReference>
<proteinExistence type="inferred from homology"/>
<dbReference type="SUPFAM" id="SSF48452">
    <property type="entry name" value="TPR-like"/>
    <property type="match status" value="2"/>
</dbReference>
<evidence type="ECO:0000256" key="1">
    <source>
        <dbReference type="ARBA" id="ARBA00005820"/>
    </source>
</evidence>
<organism evidence="3 4">
    <name type="scientific">Nonomuraea phyllanthi</name>
    <dbReference type="NCBI Taxonomy" id="2219224"/>
    <lineage>
        <taxon>Bacteria</taxon>
        <taxon>Bacillati</taxon>
        <taxon>Actinomycetota</taxon>
        <taxon>Actinomycetes</taxon>
        <taxon>Streptosporangiales</taxon>
        <taxon>Streptosporangiaceae</taxon>
        <taxon>Nonomuraea</taxon>
    </lineage>
</organism>
<gene>
    <name evidence="3" type="ORF">FH608_040765</name>
</gene>
<dbReference type="Pfam" id="PF00486">
    <property type="entry name" value="Trans_reg_C"/>
    <property type="match status" value="1"/>
</dbReference>
<dbReference type="InterPro" id="IPR027417">
    <property type="entry name" value="P-loop_NTPase"/>
</dbReference>
<dbReference type="Gene3D" id="1.25.40.10">
    <property type="entry name" value="Tetratricopeptide repeat domain"/>
    <property type="match status" value="2"/>
</dbReference>
<dbReference type="RefSeq" id="WP_139635773.1">
    <property type="nucleotide sequence ID" value="NZ_VDLX02000021.1"/>
</dbReference>
<dbReference type="EMBL" id="VDLX02000021">
    <property type="protein sequence ID" value="KAB8189175.1"/>
    <property type="molecule type" value="Genomic_DNA"/>
</dbReference>
<keyword evidence="4" id="KW-1185">Reference proteome</keyword>
<dbReference type="AlphaFoldDB" id="A0A5C4VJV4"/>
<comment type="caution">
    <text evidence="3">The sequence shown here is derived from an EMBL/GenBank/DDBJ whole genome shotgun (WGS) entry which is preliminary data.</text>
</comment>
<protein>
    <submittedName>
        <fullName evidence="3">LuxR family transcriptional regulator</fullName>
    </submittedName>
</protein>
<dbReference type="SUPFAM" id="SSF46894">
    <property type="entry name" value="C-terminal effector domain of the bipartite response regulators"/>
    <property type="match status" value="1"/>
</dbReference>
<keyword evidence="2" id="KW-0238">DNA-binding</keyword>
<dbReference type="InterPro" id="IPR036388">
    <property type="entry name" value="WH-like_DNA-bd_sf"/>
</dbReference>
<dbReference type="InterPro" id="IPR011990">
    <property type="entry name" value="TPR-like_helical_dom_sf"/>
</dbReference>
<dbReference type="Gene3D" id="1.10.10.10">
    <property type="entry name" value="Winged helix-like DNA-binding domain superfamily/Winged helix DNA-binding domain"/>
    <property type="match status" value="1"/>
</dbReference>
<evidence type="ECO:0000313" key="3">
    <source>
        <dbReference type="EMBL" id="KAB8189175.1"/>
    </source>
</evidence>
<dbReference type="SUPFAM" id="SSF52540">
    <property type="entry name" value="P-loop containing nucleoside triphosphate hydrolases"/>
    <property type="match status" value="1"/>
</dbReference>
<dbReference type="GO" id="GO:0003677">
    <property type="term" value="F:DNA binding"/>
    <property type="evidence" value="ECO:0007669"/>
    <property type="project" value="UniProtKB-UniRule"/>
</dbReference>
<dbReference type="InterPro" id="IPR005158">
    <property type="entry name" value="BTAD"/>
</dbReference>
<dbReference type="InterPro" id="IPR058852">
    <property type="entry name" value="HTH_77"/>
</dbReference>
<dbReference type="PANTHER" id="PTHR47691:SF3">
    <property type="entry name" value="HTH-TYPE TRANSCRIPTIONAL REGULATOR RV0890C-RELATED"/>
    <property type="match status" value="1"/>
</dbReference>
<sequence length="980" mass="107813">MRFGVLGQVQVWTTEGDLVPVPETKVRALLADLLARQGGMVSVDQLVDDLWDDDLPANPTSALQLKVSRLRHALEHAEPGGGDLVGSRPSGYRLALEPGQTDVDAFTGQVARARQSADLHERAAMLAEALALWRGPAYADFADTDFARPAAQRLEEQRLTVLEALAETRLELGEHGLLIGELSELVTRHPLRERLLALQMRALYRAGRQSDALAGYARFRERLAEELGLDPGPELVGLHQAILEQDPALMAGTDMTVPEERHVGVSHRVGRLPAEVTSFIGRHSEVTRVKRLLSDARIVTLTGVGGVGKTRLALRVAVETQDEFPAGAWLVELSTVENPGLLVHKVSEALEIQDRSSRPALEVLVDFLRGKRLLLLLDNCEHLINGCALLAASLARSLPDLTILSTSRQALCVAGEQVLAVPALALAETDGTDGTDGVAGTEESEAVQLFAERASAMVPGFAVTDANRLTLEQICRRLDGIPLAIELAAARIKVLSVNQLLERLDDRFRLLTEGRRMTLPRQQTLRAMLDWSYNLCTEQERLLWARVSVFVDGMDLEAAESVCSGDGIEPDQVIDLVTGLVDKSVLVREERVQQARYRLLETVRQYGRDRLRELGDESRLKRLHRDWYRELVRRAESQWLGPGQAELFSRLRGELGNLRAALDCCVTEPDGVQVGLTMAADLYFYWIASGALREGRHWCELGLARDDTPTIARARALSVDARLATLQNDFAAAEPVIHEGQILARRLGDERSLAMLTHLRGLGALFQSDLPEAVVLFEQARRQYLEMNDPIGAALVQMYLATAHAHLDHHEEAVTLFADSVSTYEAHGEEWLRSYALCMSGIRAWRVGDVAGAYELVREAIRLRRPFNDRLGLAMCMDVMAWIAAHKGDDERAATLLGAVGVMWHSLGGSLFGYLTGYHQQCEAMTHDRLGSTRFEAALRKGAELHIDALIELALGDAGSPMAPRAGPAEQAPPSAPHTR</sequence>
<evidence type="ECO:0000256" key="2">
    <source>
        <dbReference type="ARBA" id="ARBA00023125"/>
    </source>
</evidence>
<dbReference type="PROSITE" id="PS51755">
    <property type="entry name" value="OMPR_PHOB"/>
    <property type="match status" value="1"/>
</dbReference>
<dbReference type="PANTHER" id="PTHR47691">
    <property type="entry name" value="REGULATOR-RELATED"/>
    <property type="match status" value="1"/>
</dbReference>
<dbReference type="InterPro" id="IPR016032">
    <property type="entry name" value="Sig_transdc_resp-reg_C-effctor"/>
</dbReference>
<dbReference type="SMART" id="SM01043">
    <property type="entry name" value="BTAD"/>
    <property type="match status" value="1"/>
</dbReference>